<feature type="compositionally biased region" description="Pro residues" evidence="1">
    <location>
        <begin position="453"/>
        <end position="463"/>
    </location>
</feature>
<proteinExistence type="predicted"/>
<evidence type="ECO:0000313" key="3">
    <source>
        <dbReference type="Proteomes" id="UP001515480"/>
    </source>
</evidence>
<gene>
    <name evidence="2" type="ORF">AB1Y20_001150</name>
</gene>
<keyword evidence="3" id="KW-1185">Reference proteome</keyword>
<dbReference type="Proteomes" id="UP001515480">
    <property type="component" value="Unassembled WGS sequence"/>
</dbReference>
<feature type="region of interest" description="Disordered" evidence="1">
    <location>
        <begin position="35"/>
        <end position="54"/>
    </location>
</feature>
<feature type="region of interest" description="Disordered" evidence="1">
    <location>
        <begin position="145"/>
        <end position="164"/>
    </location>
</feature>
<organism evidence="2 3">
    <name type="scientific">Prymnesium parvum</name>
    <name type="common">Toxic golden alga</name>
    <dbReference type="NCBI Taxonomy" id="97485"/>
    <lineage>
        <taxon>Eukaryota</taxon>
        <taxon>Haptista</taxon>
        <taxon>Haptophyta</taxon>
        <taxon>Prymnesiophyceae</taxon>
        <taxon>Prymnesiales</taxon>
        <taxon>Prymnesiaceae</taxon>
        <taxon>Prymnesium</taxon>
    </lineage>
</organism>
<dbReference type="EMBL" id="JBGBPQ010000001">
    <property type="protein sequence ID" value="KAL1530235.1"/>
    <property type="molecule type" value="Genomic_DNA"/>
</dbReference>
<evidence type="ECO:0000256" key="1">
    <source>
        <dbReference type="SAM" id="MobiDB-lite"/>
    </source>
</evidence>
<feature type="region of interest" description="Disordered" evidence="1">
    <location>
        <begin position="423"/>
        <end position="475"/>
    </location>
</feature>
<feature type="compositionally biased region" description="Low complexity" evidence="1">
    <location>
        <begin position="171"/>
        <end position="189"/>
    </location>
</feature>
<accession>A0AB34K7D3</accession>
<comment type="caution">
    <text evidence="2">The sequence shown here is derived from an EMBL/GenBank/DDBJ whole genome shotgun (WGS) entry which is preliminary data.</text>
</comment>
<name>A0AB34K7D3_PRYPA</name>
<protein>
    <submittedName>
        <fullName evidence="2">Uncharacterized protein</fullName>
    </submittedName>
</protein>
<evidence type="ECO:0000313" key="2">
    <source>
        <dbReference type="EMBL" id="KAL1530235.1"/>
    </source>
</evidence>
<dbReference type="AlphaFoldDB" id="A0AB34K7D3"/>
<feature type="region of interest" description="Disordered" evidence="1">
    <location>
        <begin position="170"/>
        <end position="190"/>
    </location>
</feature>
<sequence length="475" mass="49532">MAEKRPWWHEIVAGLSTERTPAPWAVDTVGSHQLTRPSLSEGLDVVPRPPRSPGAVLRRRLSEWDPGSPAMEWVRRATFDGRALAIRRAQDAHRRRPSSGLGITPILVEHPCAPRVRSGGPSHLSLAPPFDRAPAIVAEATSRTRPSLGACLPPPPSAGGPAADSRFLSVARAEPSAPRSPRATASAAACHTISSLSGPPTLPHHSSGLSPGVLLTSGARALVEAPQSNDCDVTNCVDVASRMPSILSLPADSGVHAPSSRRDGLSTAPASRCILPTGSEGPSPPLRGKGAKHARICAGPWASALANMPPMPPTGAKRAQAGLADVPLSSSDIASVRRERAACALASILPWAAAGFVLGDSPEAVASRPIEDTTARLVRALAAYGVSSTEAAYSALGRLMSSLGDPPSPRRPLHRRIPRRRLSGGGATLRHHPHGASVAARSLRPSYPGSRPRLPPISMPPTRHPAKSLSRLAPS</sequence>
<feature type="region of interest" description="Disordered" evidence="1">
    <location>
        <begin position="252"/>
        <end position="291"/>
    </location>
</feature>
<reference evidence="2 3" key="1">
    <citation type="journal article" date="2024" name="Science">
        <title>Giant polyketide synthase enzymes in the biosynthesis of giant marine polyether toxins.</title>
        <authorList>
            <person name="Fallon T.R."/>
            <person name="Shende V.V."/>
            <person name="Wierzbicki I.H."/>
            <person name="Pendleton A.L."/>
            <person name="Watervoot N.F."/>
            <person name="Auber R.P."/>
            <person name="Gonzalez D.J."/>
            <person name="Wisecaver J.H."/>
            <person name="Moore B.S."/>
        </authorList>
    </citation>
    <scope>NUCLEOTIDE SEQUENCE [LARGE SCALE GENOMIC DNA]</scope>
    <source>
        <strain evidence="2 3">12B1</strain>
    </source>
</reference>